<evidence type="ECO:0000313" key="9">
    <source>
        <dbReference type="EMBL" id="KAL3400168.1"/>
    </source>
</evidence>
<comment type="similarity">
    <text evidence="2">Belongs to the DeoC/FbaB aldolase family. DeoC type 2 subfamily.</text>
</comment>
<proteinExistence type="inferred from homology"/>
<evidence type="ECO:0000256" key="4">
    <source>
        <dbReference type="ARBA" id="ARBA00023239"/>
    </source>
</evidence>
<keyword evidence="10" id="KW-1185">Reference proteome</keyword>
<evidence type="ECO:0000256" key="8">
    <source>
        <dbReference type="ARBA" id="ARBA00048791"/>
    </source>
</evidence>
<dbReference type="SUPFAM" id="SSF51569">
    <property type="entry name" value="Aldolase"/>
    <property type="match status" value="1"/>
</dbReference>
<dbReference type="AlphaFoldDB" id="A0ABD2X5K6"/>
<dbReference type="SMART" id="SM01133">
    <property type="entry name" value="DeoC"/>
    <property type="match status" value="1"/>
</dbReference>
<dbReference type="InterPro" id="IPR002915">
    <property type="entry name" value="DeoC/FbaB/LacD_aldolase"/>
</dbReference>
<evidence type="ECO:0000256" key="2">
    <source>
        <dbReference type="ARBA" id="ARBA00009473"/>
    </source>
</evidence>
<protein>
    <recommendedName>
        <fullName evidence="3">deoxyribose-phosphate aldolase</fullName>
        <ecNumber evidence="3">4.1.2.4</ecNumber>
    </recommendedName>
    <alternativeName>
        <fullName evidence="7">2-deoxy-D-ribose 5-phosphate aldolase</fullName>
    </alternativeName>
    <alternativeName>
        <fullName evidence="6">Phosphodeoxyriboaldolase</fullName>
    </alternativeName>
</protein>
<dbReference type="GO" id="GO:0004139">
    <property type="term" value="F:deoxyribose-phosphate aldolase activity"/>
    <property type="evidence" value="ECO:0007669"/>
    <property type="project" value="UniProtKB-EC"/>
</dbReference>
<dbReference type="EMBL" id="JBJJXI010000052">
    <property type="protein sequence ID" value="KAL3400168.1"/>
    <property type="molecule type" value="Genomic_DNA"/>
</dbReference>
<evidence type="ECO:0000256" key="1">
    <source>
        <dbReference type="ARBA" id="ARBA00004816"/>
    </source>
</evidence>
<dbReference type="Gene3D" id="3.20.20.70">
    <property type="entry name" value="Aldolase class I"/>
    <property type="match status" value="1"/>
</dbReference>
<evidence type="ECO:0000256" key="3">
    <source>
        <dbReference type="ARBA" id="ARBA00012515"/>
    </source>
</evidence>
<dbReference type="Proteomes" id="UP001627154">
    <property type="component" value="Unassembled WGS sequence"/>
</dbReference>
<name>A0ABD2X5K6_9HYME</name>
<comment type="caution">
    <text evidence="9">The sequence shown here is derived from an EMBL/GenBank/DDBJ whole genome shotgun (WGS) entry which is preliminary data.</text>
</comment>
<evidence type="ECO:0000256" key="5">
    <source>
        <dbReference type="ARBA" id="ARBA00023270"/>
    </source>
</evidence>
<keyword evidence="5" id="KW-0704">Schiff base</keyword>
<sequence>MCPIHSELIEEISKLSKMKELDLDNFIKMVKPMNWIDGGHYDYIQKMREHVSQLSTEKQIELCLKVLEHVDLTSLKGTESHEEITELCEKAAKTYQKGMKTWNTAAVCVTPNKAQDAIKALDRLNMRDSIKVASVAGDFPAASLPLEDRLAEIRLVVEYGVDEVDIVINRKLAIDHKWTELYDELKQVRQACGNKKMKTILAVGDLPGYFEIYFASIIAMLAGTDFIKTSTGKEAINAELKFGLIMCHAIIHYHTATGRKVGLKPAGGISSPLEAATWLEMTRFKLGTDWMKTEMFRIGASKLVDKILEFVGTDFKSTKDY</sequence>
<dbReference type="InterPro" id="IPR013785">
    <property type="entry name" value="Aldolase_TIM"/>
</dbReference>
<keyword evidence="4" id="KW-0456">Lyase</keyword>
<dbReference type="Pfam" id="PF01791">
    <property type="entry name" value="DeoC"/>
    <property type="match status" value="1"/>
</dbReference>
<dbReference type="EC" id="4.1.2.4" evidence="3"/>
<dbReference type="PANTHER" id="PTHR10889">
    <property type="entry name" value="DEOXYRIBOSE-PHOSPHATE ALDOLASE"/>
    <property type="match status" value="1"/>
</dbReference>
<comment type="pathway">
    <text evidence="1">Carbohydrate degradation; 2-deoxy-D-ribose 1-phosphate degradation; D-glyceraldehyde 3-phosphate and acetaldehyde from 2-deoxy-alpha-D-ribose 1-phosphate: step 2/2.</text>
</comment>
<organism evidence="9 10">
    <name type="scientific">Trichogramma kaykai</name>
    <dbReference type="NCBI Taxonomy" id="54128"/>
    <lineage>
        <taxon>Eukaryota</taxon>
        <taxon>Metazoa</taxon>
        <taxon>Ecdysozoa</taxon>
        <taxon>Arthropoda</taxon>
        <taxon>Hexapoda</taxon>
        <taxon>Insecta</taxon>
        <taxon>Pterygota</taxon>
        <taxon>Neoptera</taxon>
        <taxon>Endopterygota</taxon>
        <taxon>Hymenoptera</taxon>
        <taxon>Apocrita</taxon>
        <taxon>Proctotrupomorpha</taxon>
        <taxon>Chalcidoidea</taxon>
        <taxon>Trichogrammatidae</taxon>
        <taxon>Trichogramma</taxon>
    </lineage>
</organism>
<gene>
    <name evidence="9" type="ORF">TKK_006510</name>
</gene>
<comment type="catalytic activity">
    <reaction evidence="8">
        <text>2-deoxy-D-ribose 5-phosphate = D-glyceraldehyde 3-phosphate + acetaldehyde</text>
        <dbReference type="Rhea" id="RHEA:12821"/>
        <dbReference type="ChEBI" id="CHEBI:15343"/>
        <dbReference type="ChEBI" id="CHEBI:59776"/>
        <dbReference type="ChEBI" id="CHEBI:62877"/>
        <dbReference type="EC" id="4.1.2.4"/>
    </reaction>
</comment>
<evidence type="ECO:0000313" key="10">
    <source>
        <dbReference type="Proteomes" id="UP001627154"/>
    </source>
</evidence>
<evidence type="ECO:0000256" key="7">
    <source>
        <dbReference type="ARBA" id="ARBA00032755"/>
    </source>
</evidence>
<dbReference type="InterPro" id="IPR011343">
    <property type="entry name" value="DeoC"/>
</dbReference>
<reference evidence="9 10" key="1">
    <citation type="journal article" date="2024" name="bioRxiv">
        <title>A reference genome for Trichogramma kaykai: A tiny desert-dwelling parasitoid wasp with competing sex-ratio distorters.</title>
        <authorList>
            <person name="Culotta J."/>
            <person name="Lindsey A.R."/>
        </authorList>
    </citation>
    <scope>NUCLEOTIDE SEQUENCE [LARGE SCALE GENOMIC DNA]</scope>
    <source>
        <strain evidence="9 10">KSX58</strain>
    </source>
</reference>
<accession>A0ABD2X5K6</accession>
<dbReference type="PANTHER" id="PTHR10889:SF3">
    <property type="entry name" value="DEOXYRIBOSE-PHOSPHATE ALDOLASE"/>
    <property type="match status" value="1"/>
</dbReference>
<evidence type="ECO:0000256" key="6">
    <source>
        <dbReference type="ARBA" id="ARBA00031814"/>
    </source>
</evidence>